<evidence type="ECO:0000256" key="7">
    <source>
        <dbReference type="ARBA" id="ARBA00022958"/>
    </source>
</evidence>
<comment type="caution">
    <text evidence="10">Lacks conserved residue(s) required for the propagation of feature annotation.</text>
</comment>
<evidence type="ECO:0000256" key="5">
    <source>
        <dbReference type="ARBA" id="ARBA00022741"/>
    </source>
</evidence>
<feature type="binding site" evidence="10">
    <location>
        <position position="162"/>
    </location>
    <ligand>
        <name>K(+)</name>
        <dbReference type="ChEBI" id="CHEBI:29103"/>
    </ligand>
</feature>
<evidence type="ECO:0000256" key="8">
    <source>
        <dbReference type="ARBA" id="ARBA00023027"/>
    </source>
</evidence>
<accession>A0A8B8HMV0</accession>
<dbReference type="Proteomes" id="UP001652626">
    <property type="component" value="Chromosome 6"/>
</dbReference>
<feature type="domain" description="YjeF N-terminal" evidence="12">
    <location>
        <begin position="47"/>
        <end position="256"/>
    </location>
</feature>
<keyword evidence="11" id="KW-0732">Signal</keyword>
<keyword evidence="7 10" id="KW-0630">Potassium</keyword>
<dbReference type="GeneID" id="113393487"/>
<evidence type="ECO:0000256" key="1">
    <source>
        <dbReference type="ARBA" id="ARBA00000013"/>
    </source>
</evidence>
<keyword evidence="13" id="KW-1185">Reference proteome</keyword>
<dbReference type="Pfam" id="PF03853">
    <property type="entry name" value="YjeF_N"/>
    <property type="match status" value="1"/>
</dbReference>
<feature type="signal peptide" evidence="11">
    <location>
        <begin position="1"/>
        <end position="22"/>
    </location>
</feature>
<keyword evidence="6" id="KW-0521">NADP</keyword>
<dbReference type="InterPro" id="IPR032976">
    <property type="entry name" value="YJEFN_prot_NAXE-like"/>
</dbReference>
<protein>
    <recommendedName>
        <fullName evidence="3 10">NAD(P)H-hydrate epimerase</fullName>
        <ecNumber evidence="3 10">5.1.99.6</ecNumber>
    </recommendedName>
    <alternativeName>
        <fullName evidence="10">NAD(P)HX epimerase</fullName>
    </alternativeName>
</protein>
<dbReference type="NCBIfam" id="TIGR00197">
    <property type="entry name" value="yjeF_nterm"/>
    <property type="match status" value="1"/>
</dbReference>
<evidence type="ECO:0000256" key="4">
    <source>
        <dbReference type="ARBA" id="ARBA00022723"/>
    </source>
</evidence>
<dbReference type="GO" id="GO:0005739">
    <property type="term" value="C:mitochondrion"/>
    <property type="evidence" value="ECO:0007669"/>
    <property type="project" value="TreeGrafter"/>
</dbReference>
<dbReference type="OMA" id="RHLFHYG"/>
<evidence type="ECO:0000256" key="10">
    <source>
        <dbReference type="HAMAP-Rule" id="MF_03159"/>
    </source>
</evidence>
<comment type="catalytic activity">
    <reaction evidence="1 10">
        <text>(6R)-NADHX = (6S)-NADHX</text>
        <dbReference type="Rhea" id="RHEA:32215"/>
        <dbReference type="ChEBI" id="CHEBI:64074"/>
        <dbReference type="ChEBI" id="CHEBI:64075"/>
        <dbReference type="EC" id="5.1.99.6"/>
    </reaction>
</comment>
<feature type="binding site" evidence="10">
    <location>
        <position position="195"/>
    </location>
    <ligand>
        <name>(6S)-NADPHX</name>
        <dbReference type="ChEBI" id="CHEBI:64076"/>
    </ligand>
</feature>
<comment type="function">
    <text evidence="10">Catalyzes the epimerization of the S- and R-forms of NAD(P)HX, a damaged form of NAD(P)H that is a result of enzymatic or heat-dependent hydration. This is a prerequisite for the S-specific NAD(P)H-hydrate dehydratase to allow the repair of both epimers of NAD(P)HX.</text>
</comment>
<feature type="chain" id="PRO_5046962865" description="NAD(P)H-hydrate epimerase" evidence="11">
    <location>
        <begin position="23"/>
        <end position="268"/>
    </location>
</feature>
<dbReference type="OrthoDB" id="10064708at2759"/>
<dbReference type="InterPro" id="IPR036652">
    <property type="entry name" value="YjeF_N_dom_sf"/>
</dbReference>
<evidence type="ECO:0000259" key="12">
    <source>
        <dbReference type="PROSITE" id="PS51385"/>
    </source>
</evidence>
<dbReference type="GO" id="GO:0052856">
    <property type="term" value="F:NAD(P)HX epimerase activity"/>
    <property type="evidence" value="ECO:0007669"/>
    <property type="project" value="UniProtKB-UniRule"/>
</dbReference>
<dbReference type="EC" id="5.1.99.6" evidence="3 10"/>
<feature type="binding site" evidence="10">
    <location>
        <position position="98"/>
    </location>
    <ligand>
        <name>K(+)</name>
        <dbReference type="ChEBI" id="CHEBI:29103"/>
    </ligand>
</feature>
<dbReference type="HAMAP" id="MF_01966">
    <property type="entry name" value="NADHX_epimerase"/>
    <property type="match status" value="1"/>
</dbReference>
<comment type="similarity">
    <text evidence="10">Belongs to the NnrE/AIBP family.</text>
</comment>
<evidence type="ECO:0000313" key="14">
    <source>
        <dbReference type="RefSeq" id="XP_026486169.2"/>
    </source>
</evidence>
<dbReference type="RefSeq" id="XP_026486169.2">
    <property type="nucleotide sequence ID" value="XM_026630384.2"/>
</dbReference>
<dbReference type="InterPro" id="IPR004443">
    <property type="entry name" value="YjeF_N_dom"/>
</dbReference>
<comment type="cofactor">
    <cofactor evidence="10">
        <name>K(+)</name>
        <dbReference type="ChEBI" id="CHEBI:29103"/>
    </cofactor>
    <text evidence="10">Binds 1 potassium ion per subunit.</text>
</comment>
<dbReference type="PANTHER" id="PTHR13232:SF10">
    <property type="entry name" value="NAD(P)H-HYDRATE EPIMERASE"/>
    <property type="match status" value="1"/>
</dbReference>
<dbReference type="AlphaFoldDB" id="A0A8B8HMV0"/>
<dbReference type="GO" id="GO:0000166">
    <property type="term" value="F:nucleotide binding"/>
    <property type="evidence" value="ECO:0007669"/>
    <property type="project" value="UniProtKB-KW"/>
</dbReference>
<evidence type="ECO:0000256" key="3">
    <source>
        <dbReference type="ARBA" id="ARBA00012228"/>
    </source>
</evidence>
<feature type="binding site" evidence="10">
    <location>
        <position position="198"/>
    </location>
    <ligand>
        <name>K(+)</name>
        <dbReference type="ChEBI" id="CHEBI:29103"/>
    </ligand>
</feature>
<dbReference type="GO" id="GO:0046872">
    <property type="term" value="F:metal ion binding"/>
    <property type="evidence" value="ECO:0007669"/>
    <property type="project" value="UniProtKB-KW"/>
</dbReference>
<dbReference type="SUPFAM" id="SSF64153">
    <property type="entry name" value="YjeF N-terminal domain-like"/>
    <property type="match status" value="1"/>
</dbReference>
<name>A0A8B8HMV0_VANTA</name>
<dbReference type="Gene3D" id="3.40.50.10260">
    <property type="entry name" value="YjeF N-terminal domain"/>
    <property type="match status" value="1"/>
</dbReference>
<sequence length="268" mass="29447">MLIKRLFGSLLLLRVAPIGCRGIMACEGNQCHYNTTKKTRYLSQAEAAALDQELFNDYKFSVDQLMELAGLSVATAVSRVFPSSTHKSALIICGPGNNGGDGLVAVRHMTHFGYNVGVYYPKRTPKPLYENLLLQCEKFGVNILNDLPPTEEIKQEYQVLVDALFGFSFKPPVREGLKPALDVLVNAGLPVCSVDIPSGWDVENGPTLENSLTPALLISLSAPKLCAKPEILKETKHYLGGRFLPPGIIEKYKLKLPSYPDQSQVVEL</sequence>
<evidence type="ECO:0000256" key="6">
    <source>
        <dbReference type="ARBA" id="ARBA00022857"/>
    </source>
</evidence>
<comment type="catalytic activity">
    <reaction evidence="2 10">
        <text>(6R)-NADPHX = (6S)-NADPHX</text>
        <dbReference type="Rhea" id="RHEA:32227"/>
        <dbReference type="ChEBI" id="CHEBI:64076"/>
        <dbReference type="ChEBI" id="CHEBI:64077"/>
        <dbReference type="EC" id="5.1.99.6"/>
    </reaction>
</comment>
<evidence type="ECO:0000256" key="2">
    <source>
        <dbReference type="ARBA" id="ARBA00000909"/>
    </source>
</evidence>
<proteinExistence type="inferred from homology"/>
<keyword evidence="5 10" id="KW-0547">Nucleotide-binding</keyword>
<keyword evidence="9 10" id="KW-0413">Isomerase</keyword>
<feature type="binding site" evidence="10">
    <location>
        <begin position="166"/>
        <end position="172"/>
    </location>
    <ligand>
        <name>(6S)-NADPHX</name>
        <dbReference type="ChEBI" id="CHEBI:64076"/>
    </ligand>
</feature>
<dbReference type="PANTHER" id="PTHR13232">
    <property type="entry name" value="NAD(P)H-HYDRATE EPIMERASE"/>
    <property type="match status" value="1"/>
</dbReference>
<gene>
    <name evidence="14" type="primary">LOC113393487</name>
</gene>
<evidence type="ECO:0000313" key="13">
    <source>
        <dbReference type="Proteomes" id="UP001652626"/>
    </source>
</evidence>
<keyword evidence="8 10" id="KW-0520">NAD</keyword>
<feature type="binding site" evidence="10">
    <location>
        <begin position="97"/>
        <end position="101"/>
    </location>
    <ligand>
        <name>(6S)-NADPHX</name>
        <dbReference type="ChEBI" id="CHEBI:64076"/>
    </ligand>
</feature>
<reference evidence="14" key="1">
    <citation type="submission" date="2025-08" db="UniProtKB">
        <authorList>
            <consortium name="RefSeq"/>
        </authorList>
    </citation>
    <scope>IDENTIFICATION</scope>
    <source>
        <tissue evidence="14">Whole body</tissue>
    </source>
</reference>
<keyword evidence="4 10" id="KW-0479">Metal-binding</keyword>
<evidence type="ECO:0000256" key="9">
    <source>
        <dbReference type="ARBA" id="ARBA00023235"/>
    </source>
</evidence>
<organism evidence="13 14">
    <name type="scientific">Vanessa tameamea</name>
    <name type="common">Kamehameha butterfly</name>
    <dbReference type="NCBI Taxonomy" id="334116"/>
    <lineage>
        <taxon>Eukaryota</taxon>
        <taxon>Metazoa</taxon>
        <taxon>Ecdysozoa</taxon>
        <taxon>Arthropoda</taxon>
        <taxon>Hexapoda</taxon>
        <taxon>Insecta</taxon>
        <taxon>Pterygota</taxon>
        <taxon>Neoptera</taxon>
        <taxon>Endopterygota</taxon>
        <taxon>Lepidoptera</taxon>
        <taxon>Glossata</taxon>
        <taxon>Ditrysia</taxon>
        <taxon>Papilionoidea</taxon>
        <taxon>Nymphalidae</taxon>
        <taxon>Nymphalinae</taxon>
        <taxon>Vanessa</taxon>
    </lineage>
</organism>
<dbReference type="PROSITE" id="PS51385">
    <property type="entry name" value="YJEF_N"/>
    <property type="match status" value="1"/>
</dbReference>
<evidence type="ECO:0000256" key="11">
    <source>
        <dbReference type="SAM" id="SignalP"/>
    </source>
</evidence>